<reference evidence="1" key="4">
    <citation type="submission" date="2019-03" db="UniProtKB">
        <authorList>
            <consortium name="EnsemblPlants"/>
        </authorList>
    </citation>
    <scope>IDENTIFICATION</scope>
</reference>
<organism evidence="1 2">
    <name type="scientific">Aegilops tauschii subsp. strangulata</name>
    <name type="common">Goatgrass</name>
    <dbReference type="NCBI Taxonomy" id="200361"/>
    <lineage>
        <taxon>Eukaryota</taxon>
        <taxon>Viridiplantae</taxon>
        <taxon>Streptophyta</taxon>
        <taxon>Embryophyta</taxon>
        <taxon>Tracheophyta</taxon>
        <taxon>Spermatophyta</taxon>
        <taxon>Magnoliopsida</taxon>
        <taxon>Liliopsida</taxon>
        <taxon>Poales</taxon>
        <taxon>Poaceae</taxon>
        <taxon>BOP clade</taxon>
        <taxon>Pooideae</taxon>
        <taxon>Triticodae</taxon>
        <taxon>Triticeae</taxon>
        <taxon>Triticinae</taxon>
        <taxon>Aegilops</taxon>
    </lineage>
</organism>
<dbReference type="Gramene" id="AET4Gv20808100.17">
    <property type="protein sequence ID" value="AET4Gv20808100.17"/>
    <property type="gene ID" value="AET4Gv20808100"/>
</dbReference>
<accession>A0A453J5U9</accession>
<dbReference type="Proteomes" id="UP000015105">
    <property type="component" value="Chromosome 4D"/>
</dbReference>
<reference evidence="2" key="2">
    <citation type="journal article" date="2017" name="Nat. Plants">
        <title>The Aegilops tauschii genome reveals multiple impacts of transposons.</title>
        <authorList>
            <person name="Zhao G."/>
            <person name="Zou C."/>
            <person name="Li K."/>
            <person name="Wang K."/>
            <person name="Li T."/>
            <person name="Gao L."/>
            <person name="Zhang X."/>
            <person name="Wang H."/>
            <person name="Yang Z."/>
            <person name="Liu X."/>
            <person name="Jiang W."/>
            <person name="Mao L."/>
            <person name="Kong X."/>
            <person name="Jiao Y."/>
            <person name="Jia J."/>
        </authorList>
    </citation>
    <scope>NUCLEOTIDE SEQUENCE [LARGE SCALE GENOMIC DNA]</scope>
    <source>
        <strain evidence="2">cv. AL8/78</strain>
    </source>
</reference>
<sequence>TRLKWTRGMGSSGHSPCKCLQCSRCHASISLSLHPLAMHHNQHTASLMVPTHLVPTPLRRATTESKVRAATGVVFVGEATEVS</sequence>
<dbReference type="EnsemblPlants" id="AET4Gv20808100.17">
    <property type="protein sequence ID" value="AET4Gv20808100.17"/>
    <property type="gene ID" value="AET4Gv20808100"/>
</dbReference>
<evidence type="ECO:0000313" key="2">
    <source>
        <dbReference type="Proteomes" id="UP000015105"/>
    </source>
</evidence>
<reference evidence="1" key="5">
    <citation type="journal article" date="2021" name="G3 (Bethesda)">
        <title>Aegilops tauschii genome assembly Aet v5.0 features greater sequence contiguity and improved annotation.</title>
        <authorList>
            <person name="Wang L."/>
            <person name="Zhu T."/>
            <person name="Rodriguez J.C."/>
            <person name="Deal K.R."/>
            <person name="Dubcovsky J."/>
            <person name="McGuire P.E."/>
            <person name="Lux T."/>
            <person name="Spannagl M."/>
            <person name="Mayer K.F.X."/>
            <person name="Baldrich P."/>
            <person name="Meyers B.C."/>
            <person name="Huo N."/>
            <person name="Gu Y.Q."/>
            <person name="Zhou H."/>
            <person name="Devos K.M."/>
            <person name="Bennetzen J.L."/>
            <person name="Unver T."/>
            <person name="Budak H."/>
            <person name="Gulick P.J."/>
            <person name="Galiba G."/>
            <person name="Kalapos B."/>
            <person name="Nelson D.R."/>
            <person name="Li P."/>
            <person name="You F.M."/>
            <person name="Luo M.C."/>
            <person name="Dvorak J."/>
        </authorList>
    </citation>
    <scope>NUCLEOTIDE SEQUENCE [LARGE SCALE GENOMIC DNA]</scope>
    <source>
        <strain evidence="1">cv. AL8/78</strain>
    </source>
</reference>
<keyword evidence="2" id="KW-1185">Reference proteome</keyword>
<name>A0A453J5U9_AEGTS</name>
<evidence type="ECO:0000313" key="1">
    <source>
        <dbReference type="EnsemblPlants" id="AET4Gv20808100.17"/>
    </source>
</evidence>
<reference evidence="2" key="1">
    <citation type="journal article" date="2014" name="Science">
        <title>Ancient hybridizations among the ancestral genomes of bread wheat.</title>
        <authorList>
            <consortium name="International Wheat Genome Sequencing Consortium,"/>
            <person name="Marcussen T."/>
            <person name="Sandve S.R."/>
            <person name="Heier L."/>
            <person name="Spannagl M."/>
            <person name="Pfeifer M."/>
            <person name="Jakobsen K.S."/>
            <person name="Wulff B.B."/>
            <person name="Steuernagel B."/>
            <person name="Mayer K.F."/>
            <person name="Olsen O.A."/>
        </authorList>
    </citation>
    <scope>NUCLEOTIDE SEQUENCE [LARGE SCALE GENOMIC DNA]</scope>
    <source>
        <strain evidence="2">cv. AL8/78</strain>
    </source>
</reference>
<reference evidence="1" key="3">
    <citation type="journal article" date="2017" name="Nature">
        <title>Genome sequence of the progenitor of the wheat D genome Aegilops tauschii.</title>
        <authorList>
            <person name="Luo M.C."/>
            <person name="Gu Y.Q."/>
            <person name="Puiu D."/>
            <person name="Wang H."/>
            <person name="Twardziok S.O."/>
            <person name="Deal K.R."/>
            <person name="Huo N."/>
            <person name="Zhu T."/>
            <person name="Wang L."/>
            <person name="Wang Y."/>
            <person name="McGuire P.E."/>
            <person name="Liu S."/>
            <person name="Long H."/>
            <person name="Ramasamy R.K."/>
            <person name="Rodriguez J.C."/>
            <person name="Van S.L."/>
            <person name="Yuan L."/>
            <person name="Wang Z."/>
            <person name="Xia Z."/>
            <person name="Xiao L."/>
            <person name="Anderson O.D."/>
            <person name="Ouyang S."/>
            <person name="Liang Y."/>
            <person name="Zimin A.V."/>
            <person name="Pertea G."/>
            <person name="Qi P."/>
            <person name="Bennetzen J.L."/>
            <person name="Dai X."/>
            <person name="Dawson M.W."/>
            <person name="Muller H.G."/>
            <person name="Kugler K."/>
            <person name="Rivarola-Duarte L."/>
            <person name="Spannagl M."/>
            <person name="Mayer K.F.X."/>
            <person name="Lu F.H."/>
            <person name="Bevan M.W."/>
            <person name="Leroy P."/>
            <person name="Li P."/>
            <person name="You F.M."/>
            <person name="Sun Q."/>
            <person name="Liu Z."/>
            <person name="Lyons E."/>
            <person name="Wicker T."/>
            <person name="Salzberg S.L."/>
            <person name="Devos K.M."/>
            <person name="Dvorak J."/>
        </authorList>
    </citation>
    <scope>NUCLEOTIDE SEQUENCE [LARGE SCALE GENOMIC DNA]</scope>
    <source>
        <strain evidence="1">cv. AL8/78</strain>
    </source>
</reference>
<dbReference type="AlphaFoldDB" id="A0A453J5U9"/>
<proteinExistence type="predicted"/>
<protein>
    <submittedName>
        <fullName evidence="1">Uncharacterized protein</fullName>
    </submittedName>
</protein>